<protein>
    <submittedName>
        <fullName evidence="4">Single-stranded DNA-binding protein</fullName>
    </submittedName>
</protein>
<proteinExistence type="predicted"/>
<gene>
    <name evidence="4" type="ORF">CPT_ProddE_004</name>
</gene>
<feature type="domain" description="Single-stranded DNA-binding protein BPT7" evidence="3">
    <location>
        <begin position="24"/>
        <end position="187"/>
    </location>
</feature>
<evidence type="ECO:0000259" key="3">
    <source>
        <dbReference type="Pfam" id="PF21265"/>
    </source>
</evidence>
<evidence type="ECO:0000256" key="1">
    <source>
        <dbReference type="SAM" id="Coils"/>
    </source>
</evidence>
<feature type="region of interest" description="Disordered" evidence="2">
    <location>
        <begin position="211"/>
        <end position="245"/>
    </location>
</feature>
<evidence type="ECO:0000256" key="2">
    <source>
        <dbReference type="SAM" id="MobiDB-lite"/>
    </source>
</evidence>
<dbReference type="GO" id="GO:0003677">
    <property type="term" value="F:DNA binding"/>
    <property type="evidence" value="ECO:0007669"/>
    <property type="project" value="UniProtKB-KW"/>
</dbReference>
<dbReference type="Pfam" id="PF21265">
    <property type="entry name" value="SBB_T7"/>
    <property type="match status" value="1"/>
</dbReference>
<organism evidence="4 5">
    <name type="scientific">Desulfovibrio phage ProddE</name>
    <dbReference type="NCBI Taxonomy" id="2866661"/>
    <lineage>
        <taxon>Viruses</taxon>
        <taxon>Duplodnaviria</taxon>
        <taxon>Heunggongvirae</taxon>
        <taxon>Uroviricota</taxon>
        <taxon>Caudoviricetes</taxon>
        <taxon>Autographivirales</taxon>
        <taxon>Autographivirales incertae sedis</taxon>
        <taxon>Proddevirus</taxon>
        <taxon>Proddevirus proddE</taxon>
    </lineage>
</organism>
<dbReference type="Gene3D" id="2.40.50.140">
    <property type="entry name" value="Nucleic acid-binding proteins"/>
    <property type="match status" value="1"/>
</dbReference>
<sequence length="245" mass="27142">MANTKDEKKKRKNHTTPKGEALFIHLVTPDHGTTEFPDEDGSFTITLRLSEDDADRLKAMISDELEEAKAEMQEKFDAMPVATRKKLKEPTWIEPGAVEYDRETEEPTGNILFRFKTKAIYKDKKTGQIRKRKVPVFDSMQTPVKLATEPGFGSLVRVSFSAQPYFVGGTGNAGVAFYLNAVQILKLNAAGERSAADYGFAAEEDEGGFMASSLDEDQSFSRRGDDDDLGPAFPSEATNPDDVPF</sequence>
<evidence type="ECO:0000313" key="4">
    <source>
        <dbReference type="EMBL" id="UAJ16884.1"/>
    </source>
</evidence>
<feature type="coiled-coil region" evidence="1">
    <location>
        <begin position="51"/>
        <end position="78"/>
    </location>
</feature>
<reference evidence="4" key="1">
    <citation type="submission" date="2021-07" db="EMBL/GenBank/DDBJ databases">
        <title>A sheep in wolf's clothing: the temperate origins of bacteriophage T7.</title>
        <authorList>
            <person name="Boeckman J.X."/>
            <person name="Korn A."/>
            <person name="Yao G."/>
            <person name="Ravindran A."/>
            <person name="Gonzalez C."/>
            <person name="Gill J."/>
        </authorList>
    </citation>
    <scope>NUCLEOTIDE SEQUENCE</scope>
</reference>
<keyword evidence="5" id="KW-1185">Reference proteome</keyword>
<feature type="region of interest" description="Disordered" evidence="2">
    <location>
        <begin position="1"/>
        <end position="20"/>
    </location>
</feature>
<accession>A0AAE8XB06</accession>
<dbReference type="InterPro" id="IPR049476">
    <property type="entry name" value="SBB_BPT7"/>
</dbReference>
<evidence type="ECO:0000313" key="5">
    <source>
        <dbReference type="Proteomes" id="UP000827424"/>
    </source>
</evidence>
<keyword evidence="4" id="KW-0238">DNA-binding</keyword>
<keyword evidence="1" id="KW-0175">Coiled coil</keyword>
<dbReference type="InterPro" id="IPR012340">
    <property type="entry name" value="NA-bd_OB-fold"/>
</dbReference>
<dbReference type="Proteomes" id="UP000827424">
    <property type="component" value="Segment"/>
</dbReference>
<dbReference type="SUPFAM" id="SSF50249">
    <property type="entry name" value="Nucleic acid-binding proteins"/>
    <property type="match status" value="1"/>
</dbReference>
<dbReference type="EMBL" id="MZ666938">
    <property type="protein sequence ID" value="UAJ16884.1"/>
    <property type="molecule type" value="Genomic_DNA"/>
</dbReference>
<name>A0AAE8XB06_9CAUD</name>